<dbReference type="AlphaFoldDB" id="A0A830FGF9"/>
<reference evidence="1" key="2">
    <citation type="submission" date="2020-09" db="EMBL/GenBank/DDBJ databases">
        <authorList>
            <person name="Sun Q."/>
            <person name="Ohkuma M."/>
        </authorList>
    </citation>
    <scope>NUCLEOTIDE SEQUENCE</scope>
    <source>
        <strain evidence="1">JCM 19596</strain>
    </source>
</reference>
<protein>
    <submittedName>
        <fullName evidence="1">Uncharacterized protein</fullName>
    </submittedName>
</protein>
<proteinExistence type="predicted"/>
<reference evidence="1" key="1">
    <citation type="journal article" date="2014" name="Int. J. Syst. Evol. Microbiol.">
        <title>Complete genome sequence of Corynebacterium casei LMG S-19264T (=DSM 44701T), isolated from a smear-ripened cheese.</title>
        <authorList>
            <consortium name="US DOE Joint Genome Institute (JGI-PGF)"/>
            <person name="Walter F."/>
            <person name="Albersmeier A."/>
            <person name="Kalinowski J."/>
            <person name="Ruckert C."/>
        </authorList>
    </citation>
    <scope>NUCLEOTIDE SEQUENCE</scope>
    <source>
        <strain evidence="1">JCM 19596</strain>
    </source>
</reference>
<comment type="caution">
    <text evidence="1">The sequence shown here is derived from an EMBL/GenBank/DDBJ whole genome shotgun (WGS) entry which is preliminary data.</text>
</comment>
<keyword evidence="2" id="KW-1185">Reference proteome</keyword>
<name>A0A830FGF9_9EURY</name>
<dbReference type="EMBL" id="BMPG01000001">
    <property type="protein sequence ID" value="GGL53119.1"/>
    <property type="molecule type" value="Genomic_DNA"/>
</dbReference>
<gene>
    <name evidence="1" type="ORF">GCM10009039_09170</name>
</gene>
<organism evidence="1 2">
    <name type="scientific">Halocalculus aciditolerans</name>
    <dbReference type="NCBI Taxonomy" id="1383812"/>
    <lineage>
        <taxon>Archaea</taxon>
        <taxon>Methanobacteriati</taxon>
        <taxon>Methanobacteriota</taxon>
        <taxon>Stenosarchaea group</taxon>
        <taxon>Halobacteria</taxon>
        <taxon>Halobacteriales</taxon>
        <taxon>Halobacteriaceae</taxon>
        <taxon>Halocalculus</taxon>
    </lineage>
</organism>
<sequence>MAWSRWTTALVGLALSLALSAALYYYFDTLFAFVFLPFVPFLLRGGSGDDSEPKTRTCPACGFETRSPDYDYCPRDGTALE</sequence>
<dbReference type="RefSeq" id="WP_188976283.1">
    <property type="nucleotide sequence ID" value="NZ_BMPG01000001.1"/>
</dbReference>
<evidence type="ECO:0000313" key="2">
    <source>
        <dbReference type="Proteomes" id="UP000607197"/>
    </source>
</evidence>
<dbReference type="OrthoDB" id="239588at2157"/>
<evidence type="ECO:0000313" key="1">
    <source>
        <dbReference type="EMBL" id="GGL53119.1"/>
    </source>
</evidence>
<accession>A0A830FGF9</accession>
<dbReference type="Proteomes" id="UP000607197">
    <property type="component" value="Unassembled WGS sequence"/>
</dbReference>